<dbReference type="InterPro" id="IPR027469">
    <property type="entry name" value="Cation_efflux_TMD_sf"/>
</dbReference>
<sequence>MEHCCDHKAEALSVLRERQRGVLQLVLAINAVMFVVEGTAGLLAHSTSLLADSLDMLGDAFVYALSLYALHRSQSWRAGAALTKGLIMAAFGIGVVIEAAFKLSVGVVPQGSLMGIFGLLALAANVSCLVLLMRHRSDDLNMHSTWVCSRNDVIANGGVLLAAAGVSMTGTVWPDMVIGLVIAGFFLFSAWGVIRASLTELRTGVPTAI</sequence>
<evidence type="ECO:0000313" key="9">
    <source>
        <dbReference type="Proteomes" id="UP000019140"/>
    </source>
</evidence>
<evidence type="ECO:0000256" key="3">
    <source>
        <dbReference type="ARBA" id="ARBA00022906"/>
    </source>
</evidence>
<dbReference type="GO" id="GO:0005385">
    <property type="term" value="F:zinc ion transmembrane transporter activity"/>
    <property type="evidence" value="ECO:0007669"/>
    <property type="project" value="TreeGrafter"/>
</dbReference>
<protein>
    <recommendedName>
        <fullName evidence="7">Cation efflux protein transmembrane domain-containing protein</fullName>
    </recommendedName>
</protein>
<keyword evidence="9" id="KW-1185">Reference proteome</keyword>
<keyword evidence="3" id="KW-0406">Ion transport</keyword>
<dbReference type="Proteomes" id="UP000019140">
    <property type="component" value="Unassembled WGS sequence"/>
</dbReference>
<dbReference type="InterPro" id="IPR050681">
    <property type="entry name" value="CDF/SLC30A"/>
</dbReference>
<evidence type="ECO:0000313" key="8">
    <source>
        <dbReference type="EMBL" id="ETX06197.1"/>
    </source>
</evidence>
<dbReference type="Gene3D" id="1.20.1510.10">
    <property type="entry name" value="Cation efflux protein transmembrane domain"/>
    <property type="match status" value="1"/>
</dbReference>
<dbReference type="PANTHER" id="PTHR11562">
    <property type="entry name" value="CATION EFFLUX PROTEIN/ ZINC TRANSPORTER"/>
    <property type="match status" value="1"/>
</dbReference>
<feature type="transmembrane region" description="Helical" evidence="6">
    <location>
        <begin position="153"/>
        <end position="170"/>
    </location>
</feature>
<dbReference type="PANTHER" id="PTHR11562:SF17">
    <property type="entry name" value="RE54080P-RELATED"/>
    <property type="match status" value="1"/>
</dbReference>
<keyword evidence="2 6" id="KW-0812">Transmembrane</keyword>
<evidence type="ECO:0000259" key="7">
    <source>
        <dbReference type="Pfam" id="PF01545"/>
    </source>
</evidence>
<evidence type="ECO:0000256" key="5">
    <source>
        <dbReference type="ARBA" id="ARBA00023136"/>
    </source>
</evidence>
<proteinExistence type="predicted"/>
<dbReference type="AlphaFoldDB" id="W4M995"/>
<evidence type="ECO:0000256" key="6">
    <source>
        <dbReference type="SAM" id="Phobius"/>
    </source>
</evidence>
<dbReference type="HOGENOM" id="CLU_013430_8_0_7"/>
<dbReference type="InterPro" id="IPR058533">
    <property type="entry name" value="Cation_efflux_TM"/>
</dbReference>
<dbReference type="EMBL" id="AZHX01000761">
    <property type="protein sequence ID" value="ETX06197.1"/>
    <property type="molecule type" value="Genomic_DNA"/>
</dbReference>
<reference evidence="8 9" key="1">
    <citation type="journal article" date="2014" name="Nature">
        <title>An environmental bacterial taxon with a large and distinct metabolic repertoire.</title>
        <authorList>
            <person name="Wilson M.C."/>
            <person name="Mori T."/>
            <person name="Ruckert C."/>
            <person name="Uria A.R."/>
            <person name="Helf M.J."/>
            <person name="Takada K."/>
            <person name="Gernert C."/>
            <person name="Steffens U.A."/>
            <person name="Heycke N."/>
            <person name="Schmitt S."/>
            <person name="Rinke C."/>
            <person name="Helfrich E.J."/>
            <person name="Brachmann A.O."/>
            <person name="Gurgui C."/>
            <person name="Wakimoto T."/>
            <person name="Kracht M."/>
            <person name="Crusemann M."/>
            <person name="Hentschel U."/>
            <person name="Abe I."/>
            <person name="Matsunaga S."/>
            <person name="Kalinowski J."/>
            <person name="Takeyama H."/>
            <person name="Piel J."/>
        </authorList>
    </citation>
    <scope>NUCLEOTIDE SEQUENCE [LARGE SCALE GENOMIC DNA]</scope>
    <source>
        <strain evidence="9">TSY2</strain>
    </source>
</reference>
<keyword evidence="3" id="KW-0864">Zinc transport</keyword>
<organism evidence="8 9">
    <name type="scientific">Candidatus Entotheonella gemina</name>
    <dbReference type="NCBI Taxonomy" id="1429439"/>
    <lineage>
        <taxon>Bacteria</taxon>
        <taxon>Pseudomonadati</taxon>
        <taxon>Nitrospinota/Tectimicrobiota group</taxon>
        <taxon>Candidatus Tectimicrobiota</taxon>
        <taxon>Candidatus Entotheonellia</taxon>
        <taxon>Candidatus Entotheonellales</taxon>
        <taxon>Candidatus Entotheonellaceae</taxon>
        <taxon>Candidatus Entotheonella</taxon>
    </lineage>
</organism>
<evidence type="ECO:0000256" key="1">
    <source>
        <dbReference type="ARBA" id="ARBA00004141"/>
    </source>
</evidence>
<keyword evidence="3" id="KW-0813">Transport</keyword>
<accession>W4M995</accession>
<feature type="domain" description="Cation efflux protein transmembrane" evidence="7">
    <location>
        <begin position="24"/>
        <end position="201"/>
    </location>
</feature>
<feature type="transmembrane region" description="Helical" evidence="6">
    <location>
        <begin position="176"/>
        <end position="194"/>
    </location>
</feature>
<dbReference type="Pfam" id="PF01545">
    <property type="entry name" value="Cation_efflux"/>
    <property type="match status" value="1"/>
</dbReference>
<keyword evidence="4 6" id="KW-1133">Transmembrane helix</keyword>
<feature type="transmembrane region" description="Helical" evidence="6">
    <location>
        <begin position="21"/>
        <end position="43"/>
    </location>
</feature>
<feature type="transmembrane region" description="Helical" evidence="6">
    <location>
        <begin position="82"/>
        <end position="101"/>
    </location>
</feature>
<evidence type="ECO:0000256" key="4">
    <source>
        <dbReference type="ARBA" id="ARBA00022989"/>
    </source>
</evidence>
<evidence type="ECO:0000256" key="2">
    <source>
        <dbReference type="ARBA" id="ARBA00022692"/>
    </source>
</evidence>
<dbReference type="GO" id="GO:0005886">
    <property type="term" value="C:plasma membrane"/>
    <property type="evidence" value="ECO:0007669"/>
    <property type="project" value="TreeGrafter"/>
</dbReference>
<feature type="transmembrane region" description="Helical" evidence="6">
    <location>
        <begin position="113"/>
        <end position="132"/>
    </location>
</feature>
<name>W4M995_9BACT</name>
<gene>
    <name evidence="8" type="ORF">ETSY2_18575</name>
</gene>
<dbReference type="PATRIC" id="fig|1429439.4.peg.3150"/>
<dbReference type="SUPFAM" id="SSF161111">
    <property type="entry name" value="Cation efflux protein transmembrane domain-like"/>
    <property type="match status" value="1"/>
</dbReference>
<keyword evidence="5 6" id="KW-0472">Membrane</keyword>
<comment type="caution">
    <text evidence="8">The sequence shown here is derived from an EMBL/GenBank/DDBJ whole genome shotgun (WGS) entry which is preliminary data.</text>
</comment>
<feature type="transmembrane region" description="Helical" evidence="6">
    <location>
        <begin position="49"/>
        <end position="70"/>
    </location>
</feature>
<comment type="subcellular location">
    <subcellularLocation>
        <location evidence="1">Membrane</location>
        <topology evidence="1">Multi-pass membrane protein</topology>
    </subcellularLocation>
</comment>
<keyword evidence="3" id="KW-0862">Zinc</keyword>